<sequence length="984" mass="107928">MLRRQSTRSKSDLRRRKSTTSVHSVHLERLDAAIAQRDAQSAAQSAFSRARAKNRSNTDTSLFPPPPVSPPRRHQIEREEGHQGDAATADNGNGVYQRTRRQQSVRFVGPCSNEERTPNKGMRTCTMPNNMRQAHLESSDRSNLKMRDYLEGTISQDTYPPEPSREAPALPYSTVSEVYLHALLAGDENYTPEDDIASAPSSYRRIRRSKSMLPGRNSTRDSRGIWGPASSRLHAAEDNKENVRPGQPPALRTPKSMSFLNPHRRGEASLISRKVNRDTSHSLEDGQQDHAQFQSLDSKSLISRGPNPGRAEFGMRRSLRSSSSNSGMPPPTRMPSIKVSSEDGLKTRARNASRTLKTRLRKFFTLSKTEEETGFPEQHIQSRKTHASEPTRSRNSSASQEGTWPRHVGGSIHNVASAVPSFHHLHPSAHFNSRNGSMEDLTSERQRIPSDDKSRVTSWTGSSASTLTSQQRRESCEGEEHQLSIIKESDSQPLPPSNRRPGFGNHQLQSQESFTGQPIPPGPTVDSQRIYSALIKRLHDTKQLPLANPNHAEIPDGSTEAPKRGSYMAYPEASGDGKYPIPPAKLAPCPDGPQPSGRTISDRRSAFFGSPDSHLFRTASPYRRALQKSMEQMVEATSHGPHVVGSDSSDTSTQIHRTVPKAPDEAAYSESMYSCVTGEDGANTSQVWMTLPSELREPPSIMGDASISPDPPVTYRPTEYRVVSSVSSVDWKTWLSANVAKLEPSSSPSRLSEVEFASPTMQTSFGRGHVRESAQIEGDEDVEDEELSVPATRRFTLPISPLAVVEPNVVKVSTYQRSVKTIPLPEAGSTAEKDDPNYTWEQYKAPNPGAPQTTPVSVNHTPKGSPAPLPGHTKLRRRRGQTTFCGPAASSWRSPLAPSIASSPGLTAAVERQFGSLAQLGERRRGSGENKENEAVCGDMGGGGAGLFGSGEDVRAMGSKRMVDLFLSSRRRRVVGSDESDAFV</sequence>
<keyword evidence="3" id="KW-1185">Reference proteome</keyword>
<protein>
    <submittedName>
        <fullName evidence="2">Uncharacterized protein</fullName>
    </submittedName>
</protein>
<feature type="compositionally biased region" description="Basic residues" evidence="1">
    <location>
        <begin position="1"/>
        <end position="18"/>
    </location>
</feature>
<feature type="region of interest" description="Disordered" evidence="1">
    <location>
        <begin position="1"/>
        <end position="24"/>
    </location>
</feature>
<feature type="region of interest" description="Disordered" evidence="1">
    <location>
        <begin position="826"/>
        <end position="876"/>
    </location>
</feature>
<dbReference type="Proteomes" id="UP001244011">
    <property type="component" value="Unassembled WGS sequence"/>
</dbReference>
<dbReference type="GeneID" id="85307659"/>
<feature type="compositionally biased region" description="Polar residues" evidence="1">
    <location>
        <begin position="850"/>
        <end position="862"/>
    </location>
</feature>
<accession>A0AAJ0FMW2</accession>
<feature type="compositionally biased region" description="Polar residues" evidence="1">
    <location>
        <begin position="393"/>
        <end position="402"/>
    </location>
</feature>
<organism evidence="2 3">
    <name type="scientific">Phialemonium atrogriseum</name>
    <dbReference type="NCBI Taxonomy" id="1093897"/>
    <lineage>
        <taxon>Eukaryota</taxon>
        <taxon>Fungi</taxon>
        <taxon>Dikarya</taxon>
        <taxon>Ascomycota</taxon>
        <taxon>Pezizomycotina</taxon>
        <taxon>Sordariomycetes</taxon>
        <taxon>Sordariomycetidae</taxon>
        <taxon>Cephalothecales</taxon>
        <taxon>Cephalothecaceae</taxon>
        <taxon>Phialemonium</taxon>
    </lineage>
</organism>
<feature type="compositionally biased region" description="Basic and acidic residues" evidence="1">
    <location>
        <begin position="234"/>
        <end position="243"/>
    </location>
</feature>
<feature type="region of interest" description="Disordered" evidence="1">
    <location>
        <begin position="207"/>
        <end position="354"/>
    </location>
</feature>
<feature type="compositionally biased region" description="Basic and acidic residues" evidence="1">
    <location>
        <begin position="921"/>
        <end position="934"/>
    </location>
</feature>
<evidence type="ECO:0000256" key="1">
    <source>
        <dbReference type="SAM" id="MobiDB-lite"/>
    </source>
</evidence>
<dbReference type="RefSeq" id="XP_060284886.1">
    <property type="nucleotide sequence ID" value="XM_060424472.1"/>
</dbReference>
<name>A0AAJ0FMW2_9PEZI</name>
<feature type="compositionally biased region" description="Basic and acidic residues" evidence="1">
    <location>
        <begin position="275"/>
        <end position="288"/>
    </location>
</feature>
<feature type="compositionally biased region" description="Basic and acidic residues" evidence="1">
    <location>
        <begin position="442"/>
        <end position="455"/>
    </location>
</feature>
<feature type="region of interest" description="Disordered" evidence="1">
    <location>
        <begin position="919"/>
        <end position="938"/>
    </location>
</feature>
<feature type="region of interest" description="Disordered" evidence="1">
    <location>
        <begin position="426"/>
        <end position="526"/>
    </location>
</feature>
<evidence type="ECO:0000313" key="2">
    <source>
        <dbReference type="EMBL" id="KAK1768673.1"/>
    </source>
</evidence>
<feature type="compositionally biased region" description="Basic and acidic residues" evidence="1">
    <location>
        <begin position="74"/>
        <end position="83"/>
    </location>
</feature>
<dbReference type="EMBL" id="MU839004">
    <property type="protein sequence ID" value="KAK1768673.1"/>
    <property type="molecule type" value="Genomic_DNA"/>
</dbReference>
<reference evidence="2" key="1">
    <citation type="submission" date="2023-06" db="EMBL/GenBank/DDBJ databases">
        <title>Genome-scale phylogeny and comparative genomics of the fungal order Sordariales.</title>
        <authorList>
            <consortium name="Lawrence Berkeley National Laboratory"/>
            <person name="Hensen N."/>
            <person name="Bonometti L."/>
            <person name="Westerberg I."/>
            <person name="Brannstrom I.O."/>
            <person name="Guillou S."/>
            <person name="Cros-Aarteil S."/>
            <person name="Calhoun S."/>
            <person name="Haridas S."/>
            <person name="Kuo A."/>
            <person name="Mondo S."/>
            <person name="Pangilinan J."/>
            <person name="Riley R."/>
            <person name="Labutti K."/>
            <person name="Andreopoulos B."/>
            <person name="Lipzen A."/>
            <person name="Chen C."/>
            <person name="Yanf M."/>
            <person name="Daum C."/>
            <person name="Ng V."/>
            <person name="Clum A."/>
            <person name="Steindorff A."/>
            <person name="Ohm R."/>
            <person name="Martin F."/>
            <person name="Silar P."/>
            <person name="Natvig D."/>
            <person name="Lalanne C."/>
            <person name="Gautier V."/>
            <person name="Ament-Velasquez S.L."/>
            <person name="Kruys A."/>
            <person name="Hutchinson M.I."/>
            <person name="Powell A.J."/>
            <person name="Barry K."/>
            <person name="Miller A.N."/>
            <person name="Grigoriev I.V."/>
            <person name="Debuchy R."/>
            <person name="Gladieux P."/>
            <person name="Thoren M.H."/>
            <person name="Johannesson H."/>
        </authorList>
    </citation>
    <scope>NUCLEOTIDE SEQUENCE</scope>
    <source>
        <strain evidence="2">8032-3</strain>
    </source>
</reference>
<feature type="compositionally biased region" description="Polar residues" evidence="1">
    <location>
        <begin position="456"/>
        <end position="470"/>
    </location>
</feature>
<evidence type="ECO:0000313" key="3">
    <source>
        <dbReference type="Proteomes" id="UP001244011"/>
    </source>
</evidence>
<dbReference type="AlphaFoldDB" id="A0AAJ0FMW2"/>
<feature type="region of interest" description="Disordered" evidence="1">
    <location>
        <begin position="42"/>
        <end position="96"/>
    </location>
</feature>
<feature type="compositionally biased region" description="Polar residues" evidence="1">
    <location>
        <begin position="506"/>
        <end position="516"/>
    </location>
</feature>
<gene>
    <name evidence="2" type="ORF">QBC33DRAFT_448506</name>
</gene>
<feature type="compositionally biased region" description="Polar residues" evidence="1">
    <location>
        <begin position="289"/>
        <end position="301"/>
    </location>
</feature>
<proteinExistence type="predicted"/>
<feature type="region of interest" description="Disordered" evidence="1">
    <location>
        <begin position="370"/>
        <end position="411"/>
    </location>
</feature>
<comment type="caution">
    <text evidence="2">The sequence shown here is derived from an EMBL/GenBank/DDBJ whole genome shotgun (WGS) entry which is preliminary data.</text>
</comment>
<feature type="compositionally biased region" description="Basic and acidic residues" evidence="1">
    <location>
        <begin position="471"/>
        <end position="490"/>
    </location>
</feature>